<protein>
    <submittedName>
        <fullName evidence="1">Uncharacterized protein</fullName>
    </submittedName>
</protein>
<evidence type="ECO:0000313" key="1">
    <source>
        <dbReference type="EMBL" id="MBP1889493.1"/>
    </source>
</evidence>
<dbReference type="RefSeq" id="WP_209796187.1">
    <property type="nucleotide sequence ID" value="NZ_JAGGJZ010000002.1"/>
</dbReference>
<accession>A0ABS4EZR1</accession>
<dbReference type="Proteomes" id="UP000783390">
    <property type="component" value="Unassembled WGS sequence"/>
</dbReference>
<proteinExistence type="predicted"/>
<dbReference type="EMBL" id="JAGGJZ010000002">
    <property type="protein sequence ID" value="MBP1889493.1"/>
    <property type="molecule type" value="Genomic_DNA"/>
</dbReference>
<keyword evidence="2" id="KW-1185">Reference proteome</keyword>
<reference evidence="1 2" key="1">
    <citation type="submission" date="2021-03" db="EMBL/GenBank/DDBJ databases">
        <title>Genomic Encyclopedia of Type Strains, Phase IV (KMG-IV): sequencing the most valuable type-strain genomes for metagenomic binning, comparative biology and taxonomic classification.</title>
        <authorList>
            <person name="Goeker M."/>
        </authorList>
    </citation>
    <scope>NUCLEOTIDE SEQUENCE [LARGE SCALE GENOMIC DNA]</scope>
    <source>
        <strain evidence="1 2">DSM 3984</strain>
    </source>
</reference>
<organism evidence="1 2">
    <name type="scientific">Clostridium moniliforme</name>
    <dbReference type="NCBI Taxonomy" id="39489"/>
    <lineage>
        <taxon>Bacteria</taxon>
        <taxon>Bacillati</taxon>
        <taxon>Bacillota</taxon>
        <taxon>Clostridia</taxon>
        <taxon>Eubacteriales</taxon>
        <taxon>Clostridiaceae</taxon>
        <taxon>Clostridium</taxon>
    </lineage>
</organism>
<sequence length="139" mass="16312">MSFRDKFDKYFRDSYFEKYGDRITSAAGTIISVKTEEKNYIIFHKLIVDIILKPDAGRGAVKCRYRKNRWFKTPDFIQLNKGHKVMVMGLKGVKGKKDSEVIQLQNILNLTTKKDLIPIDHSQIKKARQTASRMRQRQM</sequence>
<evidence type="ECO:0000313" key="2">
    <source>
        <dbReference type="Proteomes" id="UP000783390"/>
    </source>
</evidence>
<comment type="caution">
    <text evidence="1">The sequence shown here is derived from an EMBL/GenBank/DDBJ whole genome shotgun (WGS) entry which is preliminary data.</text>
</comment>
<name>A0ABS4EZR1_9CLOT</name>
<gene>
    <name evidence="1" type="ORF">J2Z53_001074</name>
</gene>